<dbReference type="Proteomes" id="UP000018467">
    <property type="component" value="Unassembled WGS sequence"/>
</dbReference>
<dbReference type="AlphaFoldDB" id="A0A3B1KKI6"/>
<dbReference type="Bgee" id="ENSAMXG00000033559">
    <property type="expression patterns" value="Expressed in testis and 9 other cell types or tissues"/>
</dbReference>
<sequence length="498" mass="58062">MFFIYLMALKQYQERNQPESIQRKNREELISAGWKPRPSFSEGAEGRSVTLAPIIHAPSLPLPNPLLFSSVEEVIHAQIRSTAEILQVIRNNPHLGFLYMTSAVPKSSNKYDAFSFRIVTYKNINKSDYYTMSPDGVMHHCDGQVDFLPLARWEQEYHYHRRLLQIPFFSLFRKWKAFRVWRTNVRSKNIKKCKQSLQERLFIINEFLGPALIDIKEMSYRISDMGLCRMEKEHTYTLQEFTNAQCSQLIEVSSRLEEFRELVKEVAGTACQLALQEAGYIPDYISFESGEHRHKQASESAEIYFLVYFHTFVRLTDYLIMNTMHELVVRSITKILSALQERNTHTPSHTLIQSWVSSESSQVSMCCTVVPEQSADDSLLPMFITELMLDTHMLSFQPSVDDFQIIFCFQKTVLSLDPLVPDSYFDSFTQPIINKKKEEKMCGEGPSLEVTLKEDQNLQNIISSIKVIIIPPIIYYTYYYILLFIYNNYSNYYSTFIS</sequence>
<organism evidence="2 3">
    <name type="scientific">Astyanax mexicanus</name>
    <name type="common">Blind cave fish</name>
    <name type="synonym">Astyanax fasciatus mexicanus</name>
    <dbReference type="NCBI Taxonomy" id="7994"/>
    <lineage>
        <taxon>Eukaryota</taxon>
        <taxon>Metazoa</taxon>
        <taxon>Chordata</taxon>
        <taxon>Craniata</taxon>
        <taxon>Vertebrata</taxon>
        <taxon>Euteleostomi</taxon>
        <taxon>Actinopterygii</taxon>
        <taxon>Neopterygii</taxon>
        <taxon>Teleostei</taxon>
        <taxon>Ostariophysi</taxon>
        <taxon>Characiformes</taxon>
        <taxon>Characoidei</taxon>
        <taxon>Acestrorhamphidae</taxon>
        <taxon>Acestrorhamphinae</taxon>
        <taxon>Astyanax</taxon>
    </lineage>
</organism>
<protein>
    <submittedName>
        <fullName evidence="2">Uncharacterized protein</fullName>
    </submittedName>
</protein>
<dbReference type="Ensembl" id="ENSAMXT00000042471.1">
    <property type="protein sequence ID" value="ENSAMXP00000054361.1"/>
    <property type="gene ID" value="ENSAMXG00000033559.1"/>
</dbReference>
<keyword evidence="1" id="KW-0812">Transmembrane</keyword>
<proteinExistence type="predicted"/>
<dbReference type="STRING" id="7994.ENSAMXP00000054361"/>
<reference evidence="3" key="1">
    <citation type="submission" date="2013-03" db="EMBL/GenBank/DDBJ databases">
        <authorList>
            <person name="Jeffery W."/>
            <person name="Warren W."/>
            <person name="Wilson R.K."/>
        </authorList>
    </citation>
    <scope>NUCLEOTIDE SEQUENCE</scope>
    <source>
        <strain evidence="3">female</strain>
    </source>
</reference>
<reference evidence="2" key="4">
    <citation type="submission" date="2025-09" db="UniProtKB">
        <authorList>
            <consortium name="Ensembl"/>
        </authorList>
    </citation>
    <scope>IDENTIFICATION</scope>
</reference>
<keyword evidence="1" id="KW-1133">Transmembrane helix</keyword>
<keyword evidence="1" id="KW-0472">Membrane</keyword>
<evidence type="ECO:0000313" key="3">
    <source>
        <dbReference type="Proteomes" id="UP000018467"/>
    </source>
</evidence>
<evidence type="ECO:0000256" key="1">
    <source>
        <dbReference type="SAM" id="Phobius"/>
    </source>
</evidence>
<name>A0A3B1KKI6_ASTMX</name>
<dbReference type="GeneTree" id="ENSGT00940000154761"/>
<evidence type="ECO:0000313" key="2">
    <source>
        <dbReference type="Ensembl" id="ENSAMXP00000054361.1"/>
    </source>
</evidence>
<reference evidence="3" key="2">
    <citation type="journal article" date="2014" name="Nat. Commun.">
        <title>The cavefish genome reveals candidate genes for eye loss.</title>
        <authorList>
            <person name="McGaugh S.E."/>
            <person name="Gross J.B."/>
            <person name="Aken B."/>
            <person name="Blin M."/>
            <person name="Borowsky R."/>
            <person name="Chalopin D."/>
            <person name="Hinaux H."/>
            <person name="Jeffery W.R."/>
            <person name="Keene A."/>
            <person name="Ma L."/>
            <person name="Minx P."/>
            <person name="Murphy D."/>
            <person name="O'Quin K.E."/>
            <person name="Retaux S."/>
            <person name="Rohner N."/>
            <person name="Searle S.M."/>
            <person name="Stahl B.A."/>
            <person name="Tabin C."/>
            <person name="Volff J.N."/>
            <person name="Yoshizawa M."/>
            <person name="Warren W.C."/>
        </authorList>
    </citation>
    <scope>NUCLEOTIDE SEQUENCE [LARGE SCALE GENOMIC DNA]</scope>
    <source>
        <strain evidence="3">female</strain>
    </source>
</reference>
<reference evidence="2" key="3">
    <citation type="submission" date="2025-08" db="UniProtKB">
        <authorList>
            <consortium name="Ensembl"/>
        </authorList>
    </citation>
    <scope>IDENTIFICATION</scope>
</reference>
<keyword evidence="3" id="KW-1185">Reference proteome</keyword>
<feature type="transmembrane region" description="Helical" evidence="1">
    <location>
        <begin position="467"/>
        <end position="486"/>
    </location>
</feature>
<dbReference type="InParanoid" id="A0A3B1KKI6"/>
<accession>A0A3B1KKI6</accession>